<gene>
    <name evidence="1" type="ORF">V2J94_11055</name>
</gene>
<reference evidence="1 2" key="1">
    <citation type="submission" date="2023-11" db="EMBL/GenBank/DDBJ databases">
        <title>30 novel species of actinomycetes from the DSMZ collection.</title>
        <authorList>
            <person name="Nouioui I."/>
        </authorList>
    </citation>
    <scope>NUCLEOTIDE SEQUENCE [LARGE SCALE GENOMIC DNA]</scope>
    <source>
        <strain evidence="1 2">DSM 41524</strain>
    </source>
</reference>
<proteinExistence type="predicted"/>
<evidence type="ECO:0000313" key="2">
    <source>
        <dbReference type="Proteomes" id="UP001354709"/>
    </source>
</evidence>
<comment type="caution">
    <text evidence="1">The sequence shown here is derived from an EMBL/GenBank/DDBJ whole genome shotgun (WGS) entry which is preliminary data.</text>
</comment>
<evidence type="ECO:0008006" key="3">
    <source>
        <dbReference type="Google" id="ProtNLM"/>
    </source>
</evidence>
<organism evidence="1 2">
    <name type="scientific">Streptomyces asiaticus subsp. ignotus</name>
    <dbReference type="NCBI Taxonomy" id="3098222"/>
    <lineage>
        <taxon>Bacteria</taxon>
        <taxon>Bacillati</taxon>
        <taxon>Actinomycetota</taxon>
        <taxon>Actinomycetes</taxon>
        <taxon>Kitasatosporales</taxon>
        <taxon>Streptomycetaceae</taxon>
        <taxon>Streptomyces</taxon>
        <taxon>Streptomyces violaceusniger group</taxon>
    </lineage>
</organism>
<evidence type="ECO:0000313" key="1">
    <source>
        <dbReference type="EMBL" id="MEE4592419.1"/>
    </source>
</evidence>
<keyword evidence="2" id="KW-1185">Reference proteome</keyword>
<name>A0ABU7PVF1_9ACTN</name>
<accession>A0ABU7PVF1</accession>
<dbReference type="RefSeq" id="WP_330808000.1">
    <property type="nucleotide sequence ID" value="NZ_JAZBJO010000005.1"/>
</dbReference>
<sequence length="64" mass="6976">MDALVARLPYRDEDLLRILRNQVRFLLTTGAPYDHPLDAMLATVAPARTAGRPAKAPSTMSPTA</sequence>
<dbReference type="EMBL" id="JAZBJO010000005">
    <property type="protein sequence ID" value="MEE4592419.1"/>
    <property type="molecule type" value="Genomic_DNA"/>
</dbReference>
<protein>
    <recommendedName>
        <fullName evidence="3">Transposase</fullName>
    </recommendedName>
</protein>
<dbReference type="Proteomes" id="UP001354709">
    <property type="component" value="Unassembled WGS sequence"/>
</dbReference>